<dbReference type="PANTHER" id="PTHR43214:SF40">
    <property type="entry name" value="TRANSCRIPTIONAL REGULATORY PROTEIN LNRK"/>
    <property type="match status" value="1"/>
</dbReference>
<dbReference type="EMBL" id="CP090978">
    <property type="protein sequence ID" value="UJF34491.1"/>
    <property type="molecule type" value="Genomic_DNA"/>
</dbReference>
<keyword evidence="3" id="KW-0238">DNA-binding</keyword>
<evidence type="ECO:0000256" key="3">
    <source>
        <dbReference type="ARBA" id="ARBA00023125"/>
    </source>
</evidence>
<organism evidence="8 9">
    <name type="scientific">Paenibacillus hexagrammi</name>
    <dbReference type="NCBI Taxonomy" id="2908839"/>
    <lineage>
        <taxon>Bacteria</taxon>
        <taxon>Bacillati</taxon>
        <taxon>Bacillota</taxon>
        <taxon>Bacilli</taxon>
        <taxon>Bacillales</taxon>
        <taxon>Paenibacillaceae</taxon>
        <taxon>Paenibacillus</taxon>
    </lineage>
</organism>
<proteinExistence type="predicted"/>
<keyword evidence="9" id="KW-1185">Reference proteome</keyword>
<protein>
    <submittedName>
        <fullName evidence="8">Response regulator transcription factor</fullName>
    </submittedName>
</protein>
<evidence type="ECO:0000256" key="5">
    <source>
        <dbReference type="PROSITE-ProRule" id="PRU00169"/>
    </source>
</evidence>
<evidence type="ECO:0000259" key="6">
    <source>
        <dbReference type="PROSITE" id="PS50043"/>
    </source>
</evidence>
<dbReference type="Pfam" id="PF00196">
    <property type="entry name" value="GerE"/>
    <property type="match status" value="1"/>
</dbReference>
<keyword evidence="2" id="KW-0805">Transcription regulation</keyword>
<reference evidence="8 9" key="1">
    <citation type="journal article" date="2024" name="Int. J. Syst. Evol. Microbiol.">
        <title>Paenibacillus hexagrammi sp. nov., a novel bacterium isolated from the gut content of Hexagrammos agrammus.</title>
        <authorList>
            <person name="Jung H.K."/>
            <person name="Kim D.G."/>
            <person name="Zin H."/>
            <person name="Park J."/>
            <person name="Jung H."/>
            <person name="Kim Y.O."/>
            <person name="Kong H.J."/>
            <person name="Kim J.W."/>
            <person name="Kim Y.S."/>
        </authorList>
    </citation>
    <scope>NUCLEOTIDE SEQUENCE [LARGE SCALE GENOMIC DNA]</scope>
    <source>
        <strain evidence="8 9">YPD9-1</strain>
    </source>
</reference>
<dbReference type="InterPro" id="IPR039420">
    <property type="entry name" value="WalR-like"/>
</dbReference>
<name>A0ABY3SMR1_9BACL</name>
<dbReference type="InterPro" id="IPR016032">
    <property type="entry name" value="Sig_transdc_resp-reg_C-effctor"/>
</dbReference>
<dbReference type="PROSITE" id="PS50043">
    <property type="entry name" value="HTH_LUXR_2"/>
    <property type="match status" value="1"/>
</dbReference>
<dbReference type="RefSeq" id="WP_235121065.1">
    <property type="nucleotide sequence ID" value="NZ_CP090978.1"/>
</dbReference>
<keyword evidence="4" id="KW-0804">Transcription</keyword>
<dbReference type="SUPFAM" id="SSF52172">
    <property type="entry name" value="CheY-like"/>
    <property type="match status" value="1"/>
</dbReference>
<feature type="modified residue" description="4-aspartylphosphate" evidence="5">
    <location>
        <position position="54"/>
    </location>
</feature>
<evidence type="ECO:0000256" key="4">
    <source>
        <dbReference type="ARBA" id="ARBA00023163"/>
    </source>
</evidence>
<dbReference type="SMART" id="SM00448">
    <property type="entry name" value="REC"/>
    <property type="match status" value="1"/>
</dbReference>
<sequence length="216" mass="24275">MIKIVLADDHKIMSEGIKLILEREREIKVVGYARTALETMNLCTQLQPDMIVMDISLPSLDGVEGIKRIKDKFPSLKIMIFTGCSDAELMVQAIHHGVNGYILKDISPDELIMAVKSAVTGLSIMHKDALKGIVEHVNLYKQTSFLSEDKVALPLTEREINIIRHIVEGKENREIAKSLFVSEGTIKNTISGILKKLEVRDRIQLVVYAIRNRLVS</sequence>
<dbReference type="SUPFAM" id="SSF46894">
    <property type="entry name" value="C-terminal effector domain of the bipartite response regulators"/>
    <property type="match status" value="1"/>
</dbReference>
<dbReference type="CDD" id="cd06170">
    <property type="entry name" value="LuxR_C_like"/>
    <property type="match status" value="1"/>
</dbReference>
<gene>
    <name evidence="8" type="ORF">L0M14_04705</name>
</gene>
<evidence type="ECO:0000313" key="8">
    <source>
        <dbReference type="EMBL" id="UJF34491.1"/>
    </source>
</evidence>
<evidence type="ECO:0000256" key="2">
    <source>
        <dbReference type="ARBA" id="ARBA00023015"/>
    </source>
</evidence>
<dbReference type="Proteomes" id="UP001649230">
    <property type="component" value="Chromosome"/>
</dbReference>
<dbReference type="PROSITE" id="PS50110">
    <property type="entry name" value="RESPONSE_REGULATORY"/>
    <property type="match status" value="1"/>
</dbReference>
<keyword evidence="1 5" id="KW-0597">Phosphoprotein</keyword>
<evidence type="ECO:0000313" key="9">
    <source>
        <dbReference type="Proteomes" id="UP001649230"/>
    </source>
</evidence>
<dbReference type="CDD" id="cd17535">
    <property type="entry name" value="REC_NarL-like"/>
    <property type="match status" value="1"/>
</dbReference>
<evidence type="ECO:0000259" key="7">
    <source>
        <dbReference type="PROSITE" id="PS50110"/>
    </source>
</evidence>
<dbReference type="InterPro" id="IPR011006">
    <property type="entry name" value="CheY-like_superfamily"/>
</dbReference>
<feature type="domain" description="Response regulatory" evidence="7">
    <location>
        <begin position="3"/>
        <end position="119"/>
    </location>
</feature>
<dbReference type="InterPro" id="IPR000792">
    <property type="entry name" value="Tscrpt_reg_LuxR_C"/>
</dbReference>
<dbReference type="Pfam" id="PF00072">
    <property type="entry name" value="Response_reg"/>
    <property type="match status" value="1"/>
</dbReference>
<dbReference type="SMART" id="SM00421">
    <property type="entry name" value="HTH_LUXR"/>
    <property type="match status" value="1"/>
</dbReference>
<dbReference type="InterPro" id="IPR058245">
    <property type="entry name" value="NreC/VraR/RcsB-like_REC"/>
</dbReference>
<dbReference type="PRINTS" id="PR00038">
    <property type="entry name" value="HTHLUXR"/>
</dbReference>
<dbReference type="Gene3D" id="3.40.50.2300">
    <property type="match status" value="1"/>
</dbReference>
<dbReference type="InterPro" id="IPR001789">
    <property type="entry name" value="Sig_transdc_resp-reg_receiver"/>
</dbReference>
<dbReference type="PANTHER" id="PTHR43214">
    <property type="entry name" value="TWO-COMPONENT RESPONSE REGULATOR"/>
    <property type="match status" value="1"/>
</dbReference>
<accession>A0ABY3SMR1</accession>
<feature type="domain" description="HTH luxR-type" evidence="6">
    <location>
        <begin position="148"/>
        <end position="213"/>
    </location>
</feature>
<evidence type="ECO:0000256" key="1">
    <source>
        <dbReference type="ARBA" id="ARBA00022553"/>
    </source>
</evidence>